<organism evidence="2 3">
    <name type="scientific">Capsaspora owczarzaki (strain ATCC 30864)</name>
    <dbReference type="NCBI Taxonomy" id="595528"/>
    <lineage>
        <taxon>Eukaryota</taxon>
        <taxon>Filasterea</taxon>
        <taxon>Capsaspora</taxon>
    </lineage>
</organism>
<keyword evidence="3" id="KW-1185">Reference proteome</keyword>
<proteinExistence type="predicted"/>
<feature type="chain" id="PRO_5002254639" description="Secreted protein" evidence="1">
    <location>
        <begin position="24"/>
        <end position="125"/>
    </location>
</feature>
<gene>
    <name evidence="2" type="ORF">CAOG_009831</name>
</gene>
<protein>
    <recommendedName>
        <fullName evidence="4">Secreted protein</fullName>
    </recommendedName>
</protein>
<sequence>MCVVVRVGLSACCATLCVQSCEGWHICREHKTGLTPTPGCFHSPSNAGRSWRFPLKDADRHRPRRRWCCGSLDNIGERAMKVIWHGRILASKEGIEGLLDLAGVVAHLTRCRCSSSNSIIQWICQ</sequence>
<dbReference type="InParanoid" id="A0A0D2WSY3"/>
<dbReference type="AlphaFoldDB" id="A0A0D2WSY3"/>
<evidence type="ECO:0000256" key="1">
    <source>
        <dbReference type="SAM" id="SignalP"/>
    </source>
</evidence>
<evidence type="ECO:0000313" key="2">
    <source>
        <dbReference type="EMBL" id="KJE94608.1"/>
    </source>
</evidence>
<evidence type="ECO:0008006" key="4">
    <source>
        <dbReference type="Google" id="ProtNLM"/>
    </source>
</evidence>
<name>A0A0D2WSY3_CAPO3</name>
<feature type="signal peptide" evidence="1">
    <location>
        <begin position="1"/>
        <end position="23"/>
    </location>
</feature>
<evidence type="ECO:0000313" key="3">
    <source>
        <dbReference type="Proteomes" id="UP000008743"/>
    </source>
</evidence>
<dbReference type="EMBL" id="KE346367">
    <property type="protein sequence ID" value="KJE94608.1"/>
    <property type="molecule type" value="Genomic_DNA"/>
</dbReference>
<dbReference type="Proteomes" id="UP000008743">
    <property type="component" value="Unassembled WGS sequence"/>
</dbReference>
<accession>A0A0D2WSY3</accession>
<keyword evidence="1" id="KW-0732">Signal</keyword>
<reference evidence="3" key="1">
    <citation type="submission" date="2011-02" db="EMBL/GenBank/DDBJ databases">
        <title>The Genome Sequence of Capsaspora owczarzaki ATCC 30864.</title>
        <authorList>
            <person name="Russ C."/>
            <person name="Cuomo C."/>
            <person name="Burger G."/>
            <person name="Gray M.W."/>
            <person name="Holland P.W.H."/>
            <person name="King N."/>
            <person name="Lang F.B.F."/>
            <person name="Roger A.J."/>
            <person name="Ruiz-Trillo I."/>
            <person name="Young S.K."/>
            <person name="Zeng Q."/>
            <person name="Gargeya S."/>
            <person name="Alvarado L."/>
            <person name="Berlin A."/>
            <person name="Chapman S.B."/>
            <person name="Chen Z."/>
            <person name="Freedman E."/>
            <person name="Gellesch M."/>
            <person name="Goldberg J."/>
            <person name="Griggs A."/>
            <person name="Gujja S."/>
            <person name="Heilman E."/>
            <person name="Heiman D."/>
            <person name="Howarth C."/>
            <person name="Mehta T."/>
            <person name="Neiman D."/>
            <person name="Pearson M."/>
            <person name="Roberts A."/>
            <person name="Saif S."/>
            <person name="Shea T."/>
            <person name="Shenoy N."/>
            <person name="Sisk P."/>
            <person name="Stolte C."/>
            <person name="Sykes S."/>
            <person name="White J."/>
            <person name="Yandava C."/>
            <person name="Haas B."/>
            <person name="Nusbaum C."/>
            <person name="Birren B."/>
        </authorList>
    </citation>
    <scope>NUCLEOTIDE SEQUENCE</scope>
    <source>
        <strain evidence="3">ATCC 30864</strain>
    </source>
</reference>